<keyword evidence="4" id="KW-1185">Reference proteome</keyword>
<dbReference type="AlphaFoldDB" id="F0P0S6"/>
<evidence type="ECO:0000256" key="1">
    <source>
        <dbReference type="ARBA" id="ARBA00022603"/>
    </source>
</evidence>
<organism evidence="3 4">
    <name type="scientific">Weeksella virosa (strain ATCC 43766 / DSM 16922 / JCM 21250 / CCUG 30538 / CDC 9751 / IAM 14551 / NBRC 16016 / NCTC 11634 / CL345/78)</name>
    <dbReference type="NCBI Taxonomy" id="865938"/>
    <lineage>
        <taxon>Bacteria</taxon>
        <taxon>Pseudomonadati</taxon>
        <taxon>Bacteroidota</taxon>
        <taxon>Flavobacteriia</taxon>
        <taxon>Flavobacteriales</taxon>
        <taxon>Weeksellaceae</taxon>
        <taxon>Weeksella</taxon>
    </lineage>
</organism>
<dbReference type="HOGENOM" id="CLU_075826_0_2_10"/>
<evidence type="ECO:0000313" key="4">
    <source>
        <dbReference type="Proteomes" id="UP000008641"/>
    </source>
</evidence>
<dbReference type="NCBIfam" id="TIGR00095">
    <property type="entry name" value="16S rRNA (guanine(966)-N(2))-methyltransferase RsmD"/>
    <property type="match status" value="1"/>
</dbReference>
<dbReference type="PROSITE" id="PS00092">
    <property type="entry name" value="N6_MTASE"/>
    <property type="match status" value="1"/>
</dbReference>
<gene>
    <name evidence="3" type="ordered locus">Weevi_0776</name>
</gene>
<dbReference type="GO" id="GO:0003676">
    <property type="term" value="F:nucleic acid binding"/>
    <property type="evidence" value="ECO:0007669"/>
    <property type="project" value="InterPro"/>
</dbReference>
<dbReference type="InterPro" id="IPR004398">
    <property type="entry name" value="RNA_MeTrfase_RsmD"/>
</dbReference>
<accession>F0P0S6</accession>
<evidence type="ECO:0000256" key="2">
    <source>
        <dbReference type="ARBA" id="ARBA00022679"/>
    </source>
</evidence>
<dbReference type="OrthoDB" id="9803017at2"/>
<keyword evidence="1 3" id="KW-0489">Methyltransferase</keyword>
<dbReference type="Gene3D" id="3.40.50.150">
    <property type="entry name" value="Vaccinia Virus protein VP39"/>
    <property type="match status" value="1"/>
</dbReference>
<dbReference type="EMBL" id="CP002455">
    <property type="protein sequence ID" value="ADX67490.1"/>
    <property type="molecule type" value="Genomic_DNA"/>
</dbReference>
<dbReference type="InterPro" id="IPR029063">
    <property type="entry name" value="SAM-dependent_MTases_sf"/>
</dbReference>
<dbReference type="Pfam" id="PF03602">
    <property type="entry name" value="Cons_hypoth95"/>
    <property type="match status" value="1"/>
</dbReference>
<dbReference type="STRING" id="865938.Weevi_0776"/>
<sequence>MRIISGEFKGKRISAPANLPVRPTTDFAKEGLFNVLNNEWYFDEITVLDLFAGTGNITYEFASRGAKHITAVDQHNGCIRFINETACKIRAQDRIDAIKADVYKFLERKATQTFDIIFIDPPYQYSLEDFQKVLQLIKANGWLAEEGTLIMEHPKEYSFDDLEGFVLHKKYGNVHFSFFS</sequence>
<dbReference type="Proteomes" id="UP000008641">
    <property type="component" value="Chromosome"/>
</dbReference>
<dbReference type="KEGG" id="wvi:Weevi_0776"/>
<dbReference type="eggNOG" id="COG0742">
    <property type="taxonomic scope" value="Bacteria"/>
</dbReference>
<proteinExistence type="predicted"/>
<reference evidence="3 4" key="1">
    <citation type="journal article" date="2011" name="Stand. Genomic Sci.">
        <title>Complete genome sequence of Weeksella virosa type strain (9751).</title>
        <authorList>
            <person name="Lang E."/>
            <person name="Teshima H."/>
            <person name="Lucas S."/>
            <person name="Lapidus A."/>
            <person name="Hammon N."/>
            <person name="Deshpande S."/>
            <person name="Nolan M."/>
            <person name="Cheng J.F."/>
            <person name="Pitluck S."/>
            <person name="Liolios K."/>
            <person name="Pagani I."/>
            <person name="Mikhailova N."/>
            <person name="Ivanova N."/>
            <person name="Mavromatis K."/>
            <person name="Pati A."/>
            <person name="Tapia R."/>
            <person name="Han C."/>
            <person name="Goodwin L."/>
            <person name="Chen A."/>
            <person name="Palaniappan K."/>
            <person name="Land M."/>
            <person name="Hauser L."/>
            <person name="Chang Y.J."/>
            <person name="Jeffries C.D."/>
            <person name="Brambilla E.M."/>
            <person name="Kopitz M."/>
            <person name="Rohde M."/>
            <person name="Goker M."/>
            <person name="Tindall B.J."/>
            <person name="Detter J.C."/>
            <person name="Woyke T."/>
            <person name="Bristow J."/>
            <person name="Eisen J.A."/>
            <person name="Markowitz V."/>
            <person name="Hugenholtz P."/>
            <person name="Klenk H.P."/>
            <person name="Kyrpides N.C."/>
        </authorList>
    </citation>
    <scope>NUCLEOTIDE SEQUENCE [LARGE SCALE GENOMIC DNA]</scope>
    <source>
        <strain evidence="4">ATCC 43766 / DSM 16922 / JCM 21250 / NBRC 16016 / NCTC 11634 / CL345/78</strain>
    </source>
</reference>
<keyword evidence="2" id="KW-0808">Transferase</keyword>
<reference evidence="4" key="2">
    <citation type="journal article" date="2011" name="Stand. Genomic Sci.">
        <title>Complete genome sequence of Weeksella virosa type strain (9751T).</title>
        <authorList>
            <person name="Lang E."/>
            <person name="Teshima H."/>
            <person name="Lucas S."/>
            <person name="Lapidus A."/>
            <person name="Hammon N."/>
            <person name="Deshpande S."/>
            <person name="Nolan M."/>
            <person name="Cheng J."/>
            <person name="Pitluck S."/>
            <person name="Liolios K."/>
            <person name="Pagani I."/>
            <person name="Mikhailova N."/>
            <person name="Ivanova N."/>
            <person name="Mavromatis K."/>
            <person name="Pati A."/>
            <person name="Tapia R."/>
            <person name="Han C."/>
            <person name="Goodwin L."/>
            <person name="Chen A."/>
            <person name="Palaniappan K."/>
            <person name="Land M."/>
            <person name="Hauser L."/>
            <person name="Chang Y."/>
            <person name="Jeffries C."/>
            <person name="Brambilla E."/>
            <person name="Kopitz M."/>
            <person name="Rohde M."/>
            <person name="Goker M."/>
            <person name="Tindall B."/>
            <person name="Detter J."/>
            <person name="Woyke T."/>
            <person name="Bristow J."/>
            <person name="Eisen J."/>
            <person name="Markowitz V."/>
            <person name="Hugenholtz P."/>
            <person name="Klenk H."/>
            <person name="Kyrpides N."/>
        </authorList>
    </citation>
    <scope>NUCLEOTIDE SEQUENCE [LARGE SCALE GENOMIC DNA]</scope>
    <source>
        <strain evidence="4">ATCC 43766 / DSM 16922 / JCM 21250 / NBRC 16016 / NCTC 11634 / CL345/78</strain>
    </source>
</reference>
<dbReference type="RefSeq" id="WP_013597881.1">
    <property type="nucleotide sequence ID" value="NC_015144.1"/>
</dbReference>
<dbReference type="InterPro" id="IPR002052">
    <property type="entry name" value="DNA_methylase_N6_adenine_CS"/>
</dbReference>
<dbReference type="CDD" id="cd02440">
    <property type="entry name" value="AdoMet_MTases"/>
    <property type="match status" value="1"/>
</dbReference>
<dbReference type="GO" id="GO:0008168">
    <property type="term" value="F:methyltransferase activity"/>
    <property type="evidence" value="ECO:0007669"/>
    <property type="project" value="UniProtKB-KW"/>
</dbReference>
<dbReference type="PIRSF" id="PIRSF004553">
    <property type="entry name" value="CHP00095"/>
    <property type="match status" value="1"/>
</dbReference>
<name>F0P0S6_WEEVC</name>
<dbReference type="PANTHER" id="PTHR43542:SF1">
    <property type="entry name" value="METHYLTRANSFERASE"/>
    <property type="match status" value="1"/>
</dbReference>
<protein>
    <submittedName>
        <fullName evidence="3">Methyltransferase</fullName>
    </submittedName>
</protein>
<dbReference type="GO" id="GO:0031167">
    <property type="term" value="P:rRNA methylation"/>
    <property type="evidence" value="ECO:0007669"/>
    <property type="project" value="InterPro"/>
</dbReference>
<evidence type="ECO:0000313" key="3">
    <source>
        <dbReference type="EMBL" id="ADX67490.1"/>
    </source>
</evidence>
<dbReference type="SUPFAM" id="SSF53335">
    <property type="entry name" value="S-adenosyl-L-methionine-dependent methyltransferases"/>
    <property type="match status" value="1"/>
</dbReference>
<dbReference type="PANTHER" id="PTHR43542">
    <property type="entry name" value="METHYLTRANSFERASE"/>
    <property type="match status" value="1"/>
</dbReference>